<dbReference type="InterPro" id="IPR000719">
    <property type="entry name" value="Prot_kinase_dom"/>
</dbReference>
<keyword evidence="3" id="KW-0418">Kinase</keyword>
<comment type="caution">
    <text evidence="6">The sequence shown here is derived from an EMBL/GenBank/DDBJ whole genome shotgun (WGS) entry which is preliminary data.</text>
</comment>
<keyword evidence="1" id="KW-0808">Transferase</keyword>
<keyword evidence="2" id="KW-0547">Nucleotide-binding</keyword>
<dbReference type="Proteomes" id="UP000822688">
    <property type="component" value="Chromosome 12"/>
</dbReference>
<accession>A0A8T0G4C7</accession>
<evidence type="ECO:0000313" key="7">
    <source>
        <dbReference type="Proteomes" id="UP000822688"/>
    </source>
</evidence>
<evidence type="ECO:0000259" key="5">
    <source>
        <dbReference type="PROSITE" id="PS50011"/>
    </source>
</evidence>
<dbReference type="PROSITE" id="PS50011">
    <property type="entry name" value="PROTEIN_KINASE_DOM"/>
    <property type="match status" value="1"/>
</dbReference>
<evidence type="ECO:0000256" key="2">
    <source>
        <dbReference type="ARBA" id="ARBA00022741"/>
    </source>
</evidence>
<feature type="domain" description="Protein kinase" evidence="5">
    <location>
        <begin position="107"/>
        <end position="427"/>
    </location>
</feature>
<sequence>FSSSELKALSKVCLEAYHSEEVNFLIDVNAKNQWLRTVIGHEDLHPTTWTEANDELLSKIVIQSNLVPYDPFWSKPLAKKDGTNFKRVHFPSSVLKDALDEFKPLATKLQEWICSGKTCEIGMHSREQLVTSKWFWEMKEDEVDPIKELSTAGIWLITWHGGRFIQKETPDNSEVEIVRRFSHPHIVYCFGLLYRETRRPAYFMEYMENELHAFMGDRKRADNEKPPFLLHESVSILLQIARAMEYMHEVVNVVHCDLKSANVLITEITISDTVKHYLVKVADFGSARSGNSGSGSMTGFVAGNGTTPYTAPEALQQQQQFKDIELKDKTAYISYPHKIDVYSFGIISFEVLTGDTYEYFQLYRSSPTKFKAGVIGGTIRPSLCREWQNVKFLQDKGLKLLIESCWHPDPSKRPTFVKICKDLDCALERLSGVSSKNSLLDRVFRKLPALTSHLSCQSQSSTRN</sequence>
<evidence type="ECO:0000256" key="1">
    <source>
        <dbReference type="ARBA" id="ARBA00022679"/>
    </source>
</evidence>
<dbReference type="SMART" id="SM00220">
    <property type="entry name" value="S_TKc"/>
    <property type="match status" value="1"/>
</dbReference>
<organism evidence="6 7">
    <name type="scientific">Ceratodon purpureus</name>
    <name type="common">Fire moss</name>
    <name type="synonym">Dicranum purpureum</name>
    <dbReference type="NCBI Taxonomy" id="3225"/>
    <lineage>
        <taxon>Eukaryota</taxon>
        <taxon>Viridiplantae</taxon>
        <taxon>Streptophyta</taxon>
        <taxon>Embryophyta</taxon>
        <taxon>Bryophyta</taxon>
        <taxon>Bryophytina</taxon>
        <taxon>Bryopsida</taxon>
        <taxon>Dicranidae</taxon>
        <taxon>Pseudoditrichales</taxon>
        <taxon>Ditrichaceae</taxon>
        <taxon>Ceratodon</taxon>
    </lineage>
</organism>
<dbReference type="PROSITE" id="PS00108">
    <property type="entry name" value="PROTEIN_KINASE_ST"/>
    <property type="match status" value="1"/>
</dbReference>
<reference evidence="6" key="1">
    <citation type="submission" date="2020-06" db="EMBL/GenBank/DDBJ databases">
        <title>WGS assembly of Ceratodon purpureus strain R40.</title>
        <authorList>
            <person name="Carey S.B."/>
            <person name="Jenkins J."/>
            <person name="Shu S."/>
            <person name="Lovell J.T."/>
            <person name="Sreedasyam A."/>
            <person name="Maumus F."/>
            <person name="Tiley G.P."/>
            <person name="Fernandez-Pozo N."/>
            <person name="Barry K."/>
            <person name="Chen C."/>
            <person name="Wang M."/>
            <person name="Lipzen A."/>
            <person name="Daum C."/>
            <person name="Saski C.A."/>
            <person name="Payton A.C."/>
            <person name="Mcbreen J.C."/>
            <person name="Conrad R.E."/>
            <person name="Kollar L.M."/>
            <person name="Olsson S."/>
            <person name="Huttunen S."/>
            <person name="Landis J.B."/>
            <person name="Wickett N.J."/>
            <person name="Johnson M.G."/>
            <person name="Rensing S.A."/>
            <person name="Grimwood J."/>
            <person name="Schmutz J."/>
            <person name="Mcdaniel S.F."/>
        </authorList>
    </citation>
    <scope>NUCLEOTIDE SEQUENCE</scope>
    <source>
        <strain evidence="6">R40</strain>
    </source>
</reference>
<dbReference type="SUPFAM" id="SSF56112">
    <property type="entry name" value="Protein kinase-like (PK-like)"/>
    <property type="match status" value="1"/>
</dbReference>
<dbReference type="InterPro" id="IPR051681">
    <property type="entry name" value="Ser/Thr_Kinases-Pseudokinases"/>
</dbReference>
<dbReference type="InterPro" id="IPR011009">
    <property type="entry name" value="Kinase-like_dom_sf"/>
</dbReference>
<evidence type="ECO:0000256" key="3">
    <source>
        <dbReference type="ARBA" id="ARBA00022777"/>
    </source>
</evidence>
<dbReference type="PANTHER" id="PTHR44329">
    <property type="entry name" value="SERINE/THREONINE-PROTEIN KINASE TNNI3K-RELATED"/>
    <property type="match status" value="1"/>
</dbReference>
<dbReference type="EMBL" id="CM026433">
    <property type="protein sequence ID" value="KAG0554136.1"/>
    <property type="molecule type" value="Genomic_DNA"/>
</dbReference>
<proteinExistence type="predicted"/>
<dbReference type="Pfam" id="PF00069">
    <property type="entry name" value="Pkinase"/>
    <property type="match status" value="1"/>
</dbReference>
<dbReference type="GO" id="GO:0004674">
    <property type="term" value="F:protein serine/threonine kinase activity"/>
    <property type="evidence" value="ECO:0007669"/>
    <property type="project" value="TreeGrafter"/>
</dbReference>
<dbReference type="PANTHER" id="PTHR44329:SF288">
    <property type="entry name" value="MITOGEN-ACTIVATED PROTEIN KINASE KINASE KINASE 20"/>
    <property type="match status" value="1"/>
</dbReference>
<keyword evidence="4" id="KW-0067">ATP-binding</keyword>
<dbReference type="AlphaFoldDB" id="A0A8T0G4C7"/>
<dbReference type="InterPro" id="IPR008271">
    <property type="entry name" value="Ser/Thr_kinase_AS"/>
</dbReference>
<name>A0A8T0G4C7_CERPU</name>
<evidence type="ECO:0000256" key="4">
    <source>
        <dbReference type="ARBA" id="ARBA00022840"/>
    </source>
</evidence>
<gene>
    <name evidence="6" type="ORF">KC19_12G065800</name>
</gene>
<dbReference type="GO" id="GO:0005524">
    <property type="term" value="F:ATP binding"/>
    <property type="evidence" value="ECO:0007669"/>
    <property type="project" value="UniProtKB-KW"/>
</dbReference>
<keyword evidence="7" id="KW-1185">Reference proteome</keyword>
<protein>
    <recommendedName>
        <fullName evidence="5">Protein kinase domain-containing protein</fullName>
    </recommendedName>
</protein>
<feature type="non-terminal residue" evidence="6">
    <location>
        <position position="1"/>
    </location>
</feature>
<evidence type="ECO:0000313" key="6">
    <source>
        <dbReference type="EMBL" id="KAG0554136.1"/>
    </source>
</evidence>
<dbReference type="Gene3D" id="1.10.510.10">
    <property type="entry name" value="Transferase(Phosphotransferase) domain 1"/>
    <property type="match status" value="1"/>
</dbReference>